<feature type="compositionally biased region" description="Low complexity" evidence="1">
    <location>
        <begin position="99"/>
        <end position="121"/>
    </location>
</feature>
<comment type="caution">
    <text evidence="2">The sequence shown here is derived from an EMBL/GenBank/DDBJ whole genome shotgun (WGS) entry which is preliminary data.</text>
</comment>
<gene>
    <name evidence="2" type="ORF">C7444_11815</name>
</gene>
<dbReference type="RefSeq" id="WP_110401910.1">
    <property type="nucleotide sequence ID" value="NZ_QJJS01000018.1"/>
</dbReference>
<sequence length="397" mass="41597">MLENAAERPARRRRLGLLLLTALLLTAHLWLARQVWSPGAVTDAGPGTGTGNSTRTPVRIVTLQAAADPAPTPPTPPTSPTPPAEPTPAEPARPPAPVAPAGRDGTPDAAPAAAVTAQARPPAREVRPAGPGALLVPAPTPGGTSPGQLDSALQAGAAAVPGAATAVALSARPPSSDRGAAAPTELPPSAQLVYAMSRGSISGRGELTWRLDAGHYELRLEGKVPVLGSILLQTSQGEIDRHGLAPRRHTERRIGRSERAVNFSRPPDGPGRISFSASEAIEPLAAGTQDRVSWMPQLAARLTAWNEARDGHGAPPAGSVLGMDVASTSGTVRRWRFKVMDVTDEGWVHLVREPEHEHDTRSEVWLDPARHGWPVKVVLSDPGGEALVLLLRELRPL</sequence>
<evidence type="ECO:0000256" key="1">
    <source>
        <dbReference type="SAM" id="MobiDB-lite"/>
    </source>
</evidence>
<name>A0A318GVX5_9BURK</name>
<dbReference type="OrthoDB" id="8526020at2"/>
<feature type="region of interest" description="Disordered" evidence="1">
    <location>
        <begin position="66"/>
        <end position="150"/>
    </location>
</feature>
<dbReference type="EMBL" id="QJJS01000018">
    <property type="protein sequence ID" value="PXW93646.1"/>
    <property type="molecule type" value="Genomic_DNA"/>
</dbReference>
<protein>
    <recommendedName>
        <fullName evidence="4">DUF3108 domain-containing protein</fullName>
    </recommendedName>
</protein>
<accession>A0A318GVX5</accession>
<dbReference type="AlphaFoldDB" id="A0A318GVX5"/>
<feature type="compositionally biased region" description="Pro residues" evidence="1">
    <location>
        <begin position="70"/>
        <end position="98"/>
    </location>
</feature>
<organism evidence="2 3">
    <name type="scientific">Sphaerotilus hippei</name>
    <dbReference type="NCBI Taxonomy" id="744406"/>
    <lineage>
        <taxon>Bacteria</taxon>
        <taxon>Pseudomonadati</taxon>
        <taxon>Pseudomonadota</taxon>
        <taxon>Betaproteobacteria</taxon>
        <taxon>Burkholderiales</taxon>
        <taxon>Sphaerotilaceae</taxon>
        <taxon>Sphaerotilus</taxon>
    </lineage>
</organism>
<dbReference type="Proteomes" id="UP000247811">
    <property type="component" value="Unassembled WGS sequence"/>
</dbReference>
<proteinExistence type="predicted"/>
<feature type="compositionally biased region" description="Low complexity" evidence="1">
    <location>
        <begin position="128"/>
        <end position="143"/>
    </location>
</feature>
<keyword evidence="3" id="KW-1185">Reference proteome</keyword>
<evidence type="ECO:0008006" key="4">
    <source>
        <dbReference type="Google" id="ProtNLM"/>
    </source>
</evidence>
<reference evidence="2 3" key="1">
    <citation type="submission" date="2018-05" db="EMBL/GenBank/DDBJ databases">
        <title>Genomic Encyclopedia of Type Strains, Phase IV (KMG-IV): sequencing the most valuable type-strain genomes for metagenomic binning, comparative biology and taxonomic classification.</title>
        <authorList>
            <person name="Goeker M."/>
        </authorList>
    </citation>
    <scope>NUCLEOTIDE SEQUENCE [LARGE SCALE GENOMIC DNA]</scope>
    <source>
        <strain evidence="2 3">DSM 566</strain>
    </source>
</reference>
<evidence type="ECO:0000313" key="2">
    <source>
        <dbReference type="EMBL" id="PXW93646.1"/>
    </source>
</evidence>
<evidence type="ECO:0000313" key="3">
    <source>
        <dbReference type="Proteomes" id="UP000247811"/>
    </source>
</evidence>